<name>A0ABU3Y1Y3_9GAMM</name>
<evidence type="ECO:0000313" key="2">
    <source>
        <dbReference type="Proteomes" id="UP001273935"/>
    </source>
</evidence>
<keyword evidence="2" id="KW-1185">Reference proteome</keyword>
<comment type="caution">
    <text evidence="1">The sequence shown here is derived from an EMBL/GenBank/DDBJ whole genome shotgun (WGS) entry which is preliminary data.</text>
</comment>
<protein>
    <recommendedName>
        <fullName evidence="3">Type VI secretion system tip protein VgrG</fullName>
    </recommendedName>
</protein>
<dbReference type="RefSeq" id="WP_317234913.1">
    <property type="nucleotide sequence ID" value="NZ_JAWJUL010000523.1"/>
</dbReference>
<sequence length="69" mass="6492">AGMELTASGGGSFLKLDPGGVTFSGATIKLNSGGAAAGGQLPGLHRQLALGLGQGATGLASVSLLGVTR</sequence>
<gene>
    <name evidence="1" type="ORF">R0G64_32125</name>
</gene>
<organism evidence="1 2">
    <name type="scientific">Metapseudomonas otitidis</name>
    <dbReference type="NCBI Taxonomy" id="319939"/>
    <lineage>
        <taxon>Bacteria</taxon>
        <taxon>Pseudomonadati</taxon>
        <taxon>Pseudomonadota</taxon>
        <taxon>Gammaproteobacteria</taxon>
        <taxon>Pseudomonadales</taxon>
        <taxon>Pseudomonadaceae</taxon>
        <taxon>Metapseudomonas</taxon>
    </lineage>
</organism>
<accession>A0ABU3Y1Y3</accession>
<proteinExistence type="predicted"/>
<reference evidence="1 2" key="1">
    <citation type="submission" date="2023-10" db="EMBL/GenBank/DDBJ databases">
        <title>Pseudomonas otitidis isolated from a paediatric patient with cystic fibrosis in Chile.</title>
        <authorList>
            <person name="Amsteins-Romero L."/>
            <person name="Opazo-Capurro A."/>
            <person name="Matus-Kohler M."/>
            <person name="Gonzalez-Rocha G."/>
        </authorList>
    </citation>
    <scope>NUCLEOTIDE SEQUENCE [LARGE SCALE GENOMIC DNA]</scope>
    <source>
        <strain evidence="1 2">P-714</strain>
    </source>
</reference>
<dbReference type="Proteomes" id="UP001273935">
    <property type="component" value="Unassembled WGS sequence"/>
</dbReference>
<feature type="non-terminal residue" evidence="1">
    <location>
        <position position="1"/>
    </location>
</feature>
<dbReference type="EMBL" id="JAWJUL010000523">
    <property type="protein sequence ID" value="MDV3443991.1"/>
    <property type="molecule type" value="Genomic_DNA"/>
</dbReference>
<evidence type="ECO:0000313" key="1">
    <source>
        <dbReference type="EMBL" id="MDV3443991.1"/>
    </source>
</evidence>
<evidence type="ECO:0008006" key="3">
    <source>
        <dbReference type="Google" id="ProtNLM"/>
    </source>
</evidence>